<evidence type="ECO:0000313" key="2">
    <source>
        <dbReference type="Proteomes" id="UP001497482"/>
    </source>
</evidence>
<proteinExistence type="predicted"/>
<name>A0AAV2MKU0_KNICA</name>
<sequence length="87" mass="9172">MTAICYSQLSGFSGPRGELLGGVDKRLADLLGLPLPSRHPPLRLGGGLCALQQLRESTELEEGGMRVTDLFNAPATVTALSGGERHN</sequence>
<dbReference type="Proteomes" id="UP001497482">
    <property type="component" value="Chromosome 8"/>
</dbReference>
<evidence type="ECO:0000313" key="1">
    <source>
        <dbReference type="EMBL" id="CAL1613820.1"/>
    </source>
</evidence>
<keyword evidence="2" id="KW-1185">Reference proteome</keyword>
<protein>
    <submittedName>
        <fullName evidence="1">Uncharacterized protein</fullName>
    </submittedName>
</protein>
<dbReference type="AlphaFoldDB" id="A0AAV2MKU0"/>
<gene>
    <name evidence="1" type="ORF">KC01_LOCUS39963</name>
</gene>
<accession>A0AAV2MKU0</accession>
<organism evidence="1 2">
    <name type="scientific">Knipowitschia caucasica</name>
    <name type="common">Caucasian dwarf goby</name>
    <name type="synonym">Pomatoschistus caucasicus</name>
    <dbReference type="NCBI Taxonomy" id="637954"/>
    <lineage>
        <taxon>Eukaryota</taxon>
        <taxon>Metazoa</taxon>
        <taxon>Chordata</taxon>
        <taxon>Craniata</taxon>
        <taxon>Vertebrata</taxon>
        <taxon>Euteleostomi</taxon>
        <taxon>Actinopterygii</taxon>
        <taxon>Neopterygii</taxon>
        <taxon>Teleostei</taxon>
        <taxon>Neoteleostei</taxon>
        <taxon>Acanthomorphata</taxon>
        <taxon>Gobiaria</taxon>
        <taxon>Gobiiformes</taxon>
        <taxon>Gobioidei</taxon>
        <taxon>Gobiidae</taxon>
        <taxon>Gobiinae</taxon>
        <taxon>Knipowitschia</taxon>
    </lineage>
</organism>
<reference evidence="1 2" key="1">
    <citation type="submission" date="2024-04" db="EMBL/GenBank/DDBJ databases">
        <authorList>
            <person name="Waldvogel A.-M."/>
            <person name="Schoenle A."/>
        </authorList>
    </citation>
    <scope>NUCLEOTIDE SEQUENCE [LARGE SCALE GENOMIC DNA]</scope>
</reference>
<dbReference type="EMBL" id="OZ035830">
    <property type="protein sequence ID" value="CAL1613820.1"/>
    <property type="molecule type" value="Genomic_DNA"/>
</dbReference>